<comment type="caution">
    <text evidence="8">The sequence shown here is derived from an EMBL/GenBank/DDBJ whole genome shotgun (WGS) entry which is preliminary data.</text>
</comment>
<dbReference type="PANTHER" id="PTHR47338">
    <property type="entry name" value="ZN(II)2CYS6 TRANSCRIPTION FACTOR (EUROFUNG)-RELATED"/>
    <property type="match status" value="1"/>
</dbReference>
<proteinExistence type="predicted"/>
<feature type="region of interest" description="Disordered" evidence="6">
    <location>
        <begin position="141"/>
        <end position="161"/>
    </location>
</feature>
<gene>
    <name evidence="8" type="ORF">SCAR479_03600</name>
</gene>
<feature type="compositionally biased region" description="Basic and acidic residues" evidence="6">
    <location>
        <begin position="8"/>
        <end position="26"/>
    </location>
</feature>
<feature type="compositionally biased region" description="Polar residues" evidence="6">
    <location>
        <begin position="151"/>
        <end position="161"/>
    </location>
</feature>
<organism evidence="8 9">
    <name type="scientific">Seiridium cardinale</name>
    <dbReference type="NCBI Taxonomy" id="138064"/>
    <lineage>
        <taxon>Eukaryota</taxon>
        <taxon>Fungi</taxon>
        <taxon>Dikarya</taxon>
        <taxon>Ascomycota</taxon>
        <taxon>Pezizomycotina</taxon>
        <taxon>Sordariomycetes</taxon>
        <taxon>Xylariomycetidae</taxon>
        <taxon>Amphisphaeriales</taxon>
        <taxon>Sporocadaceae</taxon>
        <taxon>Seiridium</taxon>
    </lineage>
</organism>
<evidence type="ECO:0000256" key="6">
    <source>
        <dbReference type="SAM" id="MobiDB-lite"/>
    </source>
</evidence>
<accession>A0ABR2Y0G2</accession>
<feature type="compositionally biased region" description="Low complexity" evidence="6">
    <location>
        <begin position="141"/>
        <end position="150"/>
    </location>
</feature>
<dbReference type="CDD" id="cd12148">
    <property type="entry name" value="fungal_TF_MHR"/>
    <property type="match status" value="1"/>
</dbReference>
<evidence type="ECO:0000259" key="7">
    <source>
        <dbReference type="Pfam" id="PF04082"/>
    </source>
</evidence>
<evidence type="ECO:0000313" key="8">
    <source>
        <dbReference type="EMBL" id="KAK9779534.1"/>
    </source>
</evidence>
<evidence type="ECO:0000256" key="5">
    <source>
        <dbReference type="ARBA" id="ARBA00023242"/>
    </source>
</evidence>
<keyword evidence="3" id="KW-0805">Transcription regulation</keyword>
<protein>
    <submittedName>
        <fullName evidence="8">Transcription factor domain-containing protein</fullName>
    </submittedName>
</protein>
<dbReference type="InterPro" id="IPR007219">
    <property type="entry name" value="XnlR_reg_dom"/>
</dbReference>
<evidence type="ECO:0000313" key="9">
    <source>
        <dbReference type="Proteomes" id="UP001465668"/>
    </source>
</evidence>
<keyword evidence="2" id="KW-0479">Metal-binding</keyword>
<evidence type="ECO:0000256" key="4">
    <source>
        <dbReference type="ARBA" id="ARBA00023163"/>
    </source>
</evidence>
<dbReference type="EMBL" id="JARVKM010000010">
    <property type="protein sequence ID" value="KAK9779534.1"/>
    <property type="molecule type" value="Genomic_DNA"/>
</dbReference>
<evidence type="ECO:0000256" key="1">
    <source>
        <dbReference type="ARBA" id="ARBA00004123"/>
    </source>
</evidence>
<sequence length="753" mass="84181">MPKGSKSLRVEGRPAARASKTAEKIQRNSMRPLQKQKGTLGSCNSDAKIQEASISSLSHSNWTDGILLKLRCTGNNSHACQRCSSLRIDCVRTQPDGAAIRQQSSRTLEELNSTASPGCGPLPRYGGHASVVVQDIDCSSPLRPSMSSQSHPTADSSVATSTESIESLPLGQFPGTAELKRLLKLYFSSIHLFGYFAFVNKARFNHLVEEGIAPKELTMIMIAHVLRFVEKPSQEVLSRADAYADLAIAETLPRTYQSFGAVELMVLLLAQHYDTHRGKFTSAWLLTGNCARMMQMMSLHTFDRTYKSKLPTDLSPLLSREALRRIAWATFYADSIVDGGRCGFHVVDETTLGPLQLPCDESSFATDQEIVTESLFPPHGETESISHAHLGISAYLLRIAAARRRALHFAFRATHREDTVEKLTAELAPIESHAEAVGNSLPDHLHLNNHNRLAHQHRLTTFILLHVLRHNLFIIVDRAALQIYRREPIQTDLIDQVRRRRIAHAFPIAELIAEGLEGGIIFDPHMGVQAYVALEILVLEPNRLAATDPHMDPKTVKIESALVHLLKLMRSLATRSEIVYRLHIEAVYRLLQQHWKHLLNDDDLNSFRRDYRLVGQEGAEYDFRDFRWAKLERVSRDAITSATMPGDEVLLESQTGVEVERHLEIASPRFDPREIPGSGAPPPMLQSHDSNGLDTLYSQGTSISSEFRVECGFQPLLEQVISENVAQEFSLDWSTWLFDGSGTLWPTGNSAMF</sequence>
<reference evidence="8 9" key="1">
    <citation type="submission" date="2024-02" db="EMBL/GenBank/DDBJ databases">
        <title>First draft genome assembly of two strains of Seiridium cardinale.</title>
        <authorList>
            <person name="Emiliani G."/>
            <person name="Scali E."/>
        </authorList>
    </citation>
    <scope>NUCLEOTIDE SEQUENCE [LARGE SCALE GENOMIC DNA]</scope>
    <source>
        <strain evidence="8 9">BM-138-000479</strain>
    </source>
</reference>
<dbReference type="PANTHER" id="PTHR47338:SF7">
    <property type="entry name" value="ZN(II)2CYS6 TRANSCRIPTION FACTOR (EUROFUNG)"/>
    <property type="match status" value="1"/>
</dbReference>
<dbReference type="Pfam" id="PF04082">
    <property type="entry name" value="Fungal_trans"/>
    <property type="match status" value="1"/>
</dbReference>
<name>A0ABR2Y0G2_9PEZI</name>
<feature type="domain" description="Xylanolytic transcriptional activator regulatory" evidence="7">
    <location>
        <begin position="183"/>
        <end position="337"/>
    </location>
</feature>
<comment type="subcellular location">
    <subcellularLocation>
        <location evidence="1">Nucleus</location>
    </subcellularLocation>
</comment>
<feature type="region of interest" description="Disordered" evidence="6">
    <location>
        <begin position="1"/>
        <end position="27"/>
    </location>
</feature>
<evidence type="ECO:0000256" key="2">
    <source>
        <dbReference type="ARBA" id="ARBA00022723"/>
    </source>
</evidence>
<keyword evidence="9" id="KW-1185">Reference proteome</keyword>
<dbReference type="InterPro" id="IPR050815">
    <property type="entry name" value="TF_fung"/>
</dbReference>
<dbReference type="Proteomes" id="UP001465668">
    <property type="component" value="Unassembled WGS sequence"/>
</dbReference>
<evidence type="ECO:0000256" key="3">
    <source>
        <dbReference type="ARBA" id="ARBA00023015"/>
    </source>
</evidence>
<keyword evidence="4" id="KW-0804">Transcription</keyword>
<keyword evidence="5" id="KW-0539">Nucleus</keyword>